<sequence length="674" mass="77738">MSGTHVPVVSFLTTEYPTHDNNCYHNESYVYYYSNLQKLIIDNIDPCCPNNIIEQAYKIHGIRRCVYSDEDSSDSDGTFPLDDDYEKLKPPPIEIPPEKIVLIEPSPPRERRKKKSKAKKGNKLPQKQSNTEKSKSISKNININNYYYILESDNSDDNSQKFDYQCESSCESMVVEQKNLDLENPTLSNKLEDTNHEDFILIKRNGKKLLPLNQTKEVLHQTLNIDKNKKISHNCTADLKDKTSNKTKNYDSENVCNYSNKNNKFKSANKSKKLVQEIQKPLVKANHVLPKQHKRNRLLSQKDENTNGQQSPKVNSRAVQKTAKVNPSKINLDRGLFYQTNEEHTYSEIIRKNIDKPANMFYSEVTKLNTKTDVFSKKIQSAEKFISKVDKKKEMFYSEVTKLNTKTDLFSKKFQSAEKFISKVDKKKEIKKQINNNNQMLPHRKIKKDKPLTAQSAKKTLNTNFSLLSSIISPHESEVDEMMSVNRVTCNFGDLLPPRINKTIKKKKKGVRHELPAKSAKRLTKINPILECAYPRKTPQCGDNVSLQLKYKESNPLINKQDYVLVPEKRKKIRALKTVANLFSHHLETTGVPQLPQTYESFLLKPIEGESSKPIDEYDILLPPTYEQTLNEQPFKAAKKIAEVDLFTVHSKAQFDPIPLGDEQLMEYKIEKTE</sequence>
<feature type="region of interest" description="Disordered" evidence="1">
    <location>
        <begin position="69"/>
        <end position="136"/>
    </location>
</feature>
<keyword evidence="3" id="KW-1185">Reference proteome</keyword>
<accession>A0ABQ9JU56</accession>
<proteinExistence type="predicted"/>
<organism evidence="2 3">
    <name type="scientific">Molorchus minor</name>
    <dbReference type="NCBI Taxonomy" id="1323400"/>
    <lineage>
        <taxon>Eukaryota</taxon>
        <taxon>Metazoa</taxon>
        <taxon>Ecdysozoa</taxon>
        <taxon>Arthropoda</taxon>
        <taxon>Hexapoda</taxon>
        <taxon>Insecta</taxon>
        <taxon>Pterygota</taxon>
        <taxon>Neoptera</taxon>
        <taxon>Endopterygota</taxon>
        <taxon>Coleoptera</taxon>
        <taxon>Polyphaga</taxon>
        <taxon>Cucujiformia</taxon>
        <taxon>Chrysomeloidea</taxon>
        <taxon>Cerambycidae</taxon>
        <taxon>Lamiinae</taxon>
        <taxon>Monochamini</taxon>
        <taxon>Molorchus</taxon>
    </lineage>
</organism>
<name>A0ABQ9JU56_9CUCU</name>
<comment type="caution">
    <text evidence="2">The sequence shown here is derived from an EMBL/GenBank/DDBJ whole genome shotgun (WGS) entry which is preliminary data.</text>
</comment>
<protein>
    <submittedName>
        <fullName evidence="2">Uncharacterized protein</fullName>
    </submittedName>
</protein>
<evidence type="ECO:0000313" key="3">
    <source>
        <dbReference type="Proteomes" id="UP001162164"/>
    </source>
</evidence>
<evidence type="ECO:0000313" key="2">
    <source>
        <dbReference type="EMBL" id="KAJ8981242.1"/>
    </source>
</evidence>
<dbReference type="EMBL" id="JAPWTJ010000193">
    <property type="protein sequence ID" value="KAJ8981242.1"/>
    <property type="molecule type" value="Genomic_DNA"/>
</dbReference>
<gene>
    <name evidence="2" type="ORF">NQ317_005756</name>
</gene>
<feature type="compositionally biased region" description="Polar residues" evidence="1">
    <location>
        <begin position="306"/>
        <end position="324"/>
    </location>
</feature>
<evidence type="ECO:0000256" key="1">
    <source>
        <dbReference type="SAM" id="MobiDB-lite"/>
    </source>
</evidence>
<dbReference type="Proteomes" id="UP001162164">
    <property type="component" value="Unassembled WGS sequence"/>
</dbReference>
<reference evidence="2" key="1">
    <citation type="journal article" date="2023" name="Insect Mol. Biol.">
        <title>Genome sequencing provides insights into the evolution of gene families encoding plant cell wall-degrading enzymes in longhorned beetles.</title>
        <authorList>
            <person name="Shin N.R."/>
            <person name="Okamura Y."/>
            <person name="Kirsch R."/>
            <person name="Pauchet Y."/>
        </authorList>
    </citation>
    <scope>NUCLEOTIDE SEQUENCE</scope>
    <source>
        <strain evidence="2">MMC_N1</strain>
    </source>
</reference>
<feature type="region of interest" description="Disordered" evidence="1">
    <location>
        <begin position="288"/>
        <end position="324"/>
    </location>
</feature>
<feature type="compositionally biased region" description="Basic residues" evidence="1">
    <location>
        <begin position="110"/>
        <end position="122"/>
    </location>
</feature>